<dbReference type="PANTHER" id="PTHR35204:SF1">
    <property type="entry name" value="ENTEROTOXIN"/>
    <property type="match status" value="1"/>
</dbReference>
<evidence type="ECO:0000256" key="2">
    <source>
        <dbReference type="SAM" id="SignalP"/>
    </source>
</evidence>
<name>A0A8E2JDN1_9PEZI</name>
<feature type="compositionally biased region" description="Basic and acidic residues" evidence="1">
    <location>
        <begin position="179"/>
        <end position="190"/>
    </location>
</feature>
<evidence type="ECO:0000256" key="1">
    <source>
        <dbReference type="SAM" id="MobiDB-lite"/>
    </source>
</evidence>
<dbReference type="AlphaFoldDB" id="A0A8E2JDN1"/>
<keyword evidence="4" id="KW-1185">Reference proteome</keyword>
<feature type="signal peptide" evidence="2">
    <location>
        <begin position="1"/>
        <end position="26"/>
    </location>
</feature>
<protein>
    <submittedName>
        <fullName evidence="3">Uncharacterized protein</fullName>
    </submittedName>
</protein>
<dbReference type="EMBL" id="KV745045">
    <property type="protein sequence ID" value="OCK78689.1"/>
    <property type="molecule type" value="Genomic_DNA"/>
</dbReference>
<sequence>MLSLISALSFSRFAFIILFSSSTCSATTTQQPFNPTEHSLPHLPHFLNFSSPSPYIFSTLASLLAQWPQTFFPSGHTIIVATIPPHTLLYHGRHDAVAPPSPEWLAFDVEMAYGIMGSLPDSRMLTYRTTREVRALYFDGMSASLMGEGTMSQMVFLFNASENVPRRTWPGRPGRRSRRPDDRVKERQSDGMDAGGCAREQGIKDRAAEANNDKPDPGHWNPLEDEYLRARGLCDWLVSRGLGGRGWGFEAVVRMNAGFEVIWCDFASESLLLVSNLNVSAPRLEAGSEATVRREGDEKWATAMGLTDAPEGPHGPGMVDPREPFKGSATWMWFAAAARRYFGEARAKVDTCGLFSFYDPELRGQGSARVKEEMEGLNLTSEGRWISPKGETERKTALTQLVRRRSHHLGNVSKGDGVFMRQAVEKRLKNVLSEYESCSGINWHRIAQEVIETYSTGLRNLRDILSQSMPEPQGDWLSFRERLASIRALTHWFLMPSLECPHGRPYARGALEELFNPASSAAKAAFERCQNHYAFDTRQLADGEDLLSVSMKETLAGICGTIVEIGMDIEYAWLANFNKEADDHERKAYNSSALVEKAESWRDKTEELVAWLGWADQEATCATACSPGEICYIPMWPVAGFPGRGRPHKRLGQAADEPPDRPRGPSGWEDAEKYLWEPVCINASSYPP</sequence>
<feature type="region of interest" description="Disordered" evidence="1">
    <location>
        <begin position="166"/>
        <end position="198"/>
    </location>
</feature>
<feature type="region of interest" description="Disordered" evidence="1">
    <location>
        <begin position="647"/>
        <end position="669"/>
    </location>
</feature>
<feature type="chain" id="PRO_5034217554" evidence="2">
    <location>
        <begin position="27"/>
        <end position="688"/>
    </location>
</feature>
<dbReference type="InterPro" id="IPR038921">
    <property type="entry name" value="YOR389W-like"/>
</dbReference>
<proteinExistence type="predicted"/>
<evidence type="ECO:0000313" key="4">
    <source>
        <dbReference type="Proteomes" id="UP000250266"/>
    </source>
</evidence>
<keyword evidence="2" id="KW-0732">Signal</keyword>
<dbReference type="PANTHER" id="PTHR35204">
    <property type="entry name" value="YALI0A21131P"/>
    <property type="match status" value="1"/>
</dbReference>
<evidence type="ECO:0000313" key="3">
    <source>
        <dbReference type="EMBL" id="OCK78689.1"/>
    </source>
</evidence>
<reference evidence="3 4" key="1">
    <citation type="journal article" date="2016" name="Nat. Commun.">
        <title>Ectomycorrhizal ecology is imprinted in the genome of the dominant symbiotic fungus Cenococcum geophilum.</title>
        <authorList>
            <consortium name="DOE Joint Genome Institute"/>
            <person name="Peter M."/>
            <person name="Kohler A."/>
            <person name="Ohm R.A."/>
            <person name="Kuo A."/>
            <person name="Krutzmann J."/>
            <person name="Morin E."/>
            <person name="Arend M."/>
            <person name="Barry K.W."/>
            <person name="Binder M."/>
            <person name="Choi C."/>
            <person name="Clum A."/>
            <person name="Copeland A."/>
            <person name="Grisel N."/>
            <person name="Haridas S."/>
            <person name="Kipfer T."/>
            <person name="LaButti K."/>
            <person name="Lindquist E."/>
            <person name="Lipzen A."/>
            <person name="Maire R."/>
            <person name="Meier B."/>
            <person name="Mihaltcheva S."/>
            <person name="Molinier V."/>
            <person name="Murat C."/>
            <person name="Poggeler S."/>
            <person name="Quandt C.A."/>
            <person name="Sperisen C."/>
            <person name="Tritt A."/>
            <person name="Tisserant E."/>
            <person name="Crous P.W."/>
            <person name="Henrissat B."/>
            <person name="Nehls U."/>
            <person name="Egli S."/>
            <person name="Spatafora J.W."/>
            <person name="Grigoriev I.V."/>
            <person name="Martin F.M."/>
        </authorList>
    </citation>
    <scope>NUCLEOTIDE SEQUENCE [LARGE SCALE GENOMIC DNA]</scope>
    <source>
        <strain evidence="3 4">CBS 459.81</strain>
    </source>
</reference>
<gene>
    <name evidence="3" type="ORF">K432DRAFT_87394</name>
</gene>
<dbReference type="OrthoDB" id="10261782at2759"/>
<accession>A0A8E2JDN1</accession>
<dbReference type="Proteomes" id="UP000250266">
    <property type="component" value="Unassembled WGS sequence"/>
</dbReference>
<organism evidence="3 4">
    <name type="scientific">Lepidopterella palustris CBS 459.81</name>
    <dbReference type="NCBI Taxonomy" id="1314670"/>
    <lineage>
        <taxon>Eukaryota</taxon>
        <taxon>Fungi</taxon>
        <taxon>Dikarya</taxon>
        <taxon>Ascomycota</taxon>
        <taxon>Pezizomycotina</taxon>
        <taxon>Dothideomycetes</taxon>
        <taxon>Pleosporomycetidae</taxon>
        <taxon>Mytilinidiales</taxon>
        <taxon>Argynnaceae</taxon>
        <taxon>Lepidopterella</taxon>
    </lineage>
</organism>